<dbReference type="EMBL" id="JACDTQ010002758">
    <property type="protein sequence ID" value="KAF5915737.1"/>
    <property type="molecule type" value="Genomic_DNA"/>
</dbReference>
<feature type="region of interest" description="Disordered" evidence="1">
    <location>
        <begin position="1"/>
        <end position="99"/>
    </location>
</feature>
<feature type="compositionally biased region" description="Gly residues" evidence="1">
    <location>
        <begin position="34"/>
        <end position="51"/>
    </location>
</feature>
<dbReference type="Proteomes" id="UP000551758">
    <property type="component" value="Unassembled WGS sequence"/>
</dbReference>
<evidence type="ECO:0000256" key="1">
    <source>
        <dbReference type="SAM" id="MobiDB-lite"/>
    </source>
</evidence>
<feature type="compositionally biased region" description="Basic and acidic residues" evidence="1">
    <location>
        <begin position="180"/>
        <end position="191"/>
    </location>
</feature>
<feature type="compositionally biased region" description="Polar residues" evidence="1">
    <location>
        <begin position="131"/>
        <end position="140"/>
    </location>
</feature>
<keyword evidence="3" id="KW-1185">Reference proteome</keyword>
<evidence type="ECO:0000313" key="3">
    <source>
        <dbReference type="Proteomes" id="UP000551758"/>
    </source>
</evidence>
<comment type="caution">
    <text evidence="2">The sequence shown here is derived from an EMBL/GenBank/DDBJ whole genome shotgun (WGS) entry which is preliminary data.</text>
</comment>
<proteinExistence type="predicted"/>
<accession>A0A7J7EJ71</accession>
<feature type="region of interest" description="Disordered" evidence="1">
    <location>
        <begin position="120"/>
        <end position="199"/>
    </location>
</feature>
<evidence type="ECO:0000313" key="2">
    <source>
        <dbReference type="EMBL" id="KAF5915737.1"/>
    </source>
</evidence>
<feature type="compositionally biased region" description="Low complexity" evidence="1">
    <location>
        <begin position="150"/>
        <end position="163"/>
    </location>
</feature>
<protein>
    <submittedName>
        <fullName evidence="2">Uncharacterized protein</fullName>
    </submittedName>
</protein>
<sequence length="199" mass="20169">MSRPGLDGALGDPNSRARPEGRRLPAALCTSAGWAGGPTGVGPGQGRGTGQPGSATLLLQGTEIGLARLGQPASSPGSRPDPALPPSVAEMSMPSPLPTAYLGAASCPALLHTAERGAPQRLKSWRKDPETAQSLHTNPSGRHLHTRDPASSACASGLSSSPARLPLRAPVLCTLGPPRIQRELLGGRREGAGGGPRCP</sequence>
<reference evidence="2 3" key="1">
    <citation type="journal article" date="2020" name="Mol. Biol. Evol.">
        <title>Interspecific Gene Flow and the Evolution of Specialization in Black and White Rhinoceros.</title>
        <authorList>
            <person name="Moodley Y."/>
            <person name="Westbury M.V."/>
            <person name="Russo I.M."/>
            <person name="Gopalakrishnan S."/>
            <person name="Rakotoarivelo A."/>
            <person name="Olsen R.A."/>
            <person name="Prost S."/>
            <person name="Tunstall T."/>
            <person name="Ryder O.A."/>
            <person name="Dalen L."/>
            <person name="Bruford M.W."/>
        </authorList>
    </citation>
    <scope>NUCLEOTIDE SEQUENCE [LARGE SCALE GENOMIC DNA]</scope>
    <source>
        <strain evidence="2">SBR-YM</strain>
        <tissue evidence="2">Skin</tissue>
    </source>
</reference>
<gene>
    <name evidence="2" type="ORF">HPG69_011550</name>
</gene>
<name>A0A7J7EJ71_DICBM</name>
<organism evidence="2 3">
    <name type="scientific">Diceros bicornis minor</name>
    <name type="common">South-central black rhinoceros</name>
    <dbReference type="NCBI Taxonomy" id="77932"/>
    <lineage>
        <taxon>Eukaryota</taxon>
        <taxon>Metazoa</taxon>
        <taxon>Chordata</taxon>
        <taxon>Craniata</taxon>
        <taxon>Vertebrata</taxon>
        <taxon>Euteleostomi</taxon>
        <taxon>Mammalia</taxon>
        <taxon>Eutheria</taxon>
        <taxon>Laurasiatheria</taxon>
        <taxon>Perissodactyla</taxon>
        <taxon>Rhinocerotidae</taxon>
        <taxon>Diceros</taxon>
    </lineage>
</organism>
<dbReference type="AlphaFoldDB" id="A0A7J7EJ71"/>